<evidence type="ECO:0000259" key="1">
    <source>
        <dbReference type="Pfam" id="PF22148"/>
    </source>
</evidence>
<feature type="non-terminal residue" evidence="2">
    <location>
        <position position="69"/>
    </location>
</feature>
<sequence>LTALRSEKFSSVYLLQVPGGTDLMKMISEYEGRPEVEYAELDHRFQLFEEPNDPLFPHQWYLNNTGQGY</sequence>
<feature type="domain" description="Fervidolysin-like N-terminal prodomain" evidence="1">
    <location>
        <begin position="10"/>
        <end position="41"/>
    </location>
</feature>
<feature type="non-terminal residue" evidence="2">
    <location>
        <position position="1"/>
    </location>
</feature>
<comment type="caution">
    <text evidence="2">The sequence shown here is derived from an EMBL/GenBank/DDBJ whole genome shotgun (WGS) entry which is preliminary data.</text>
</comment>
<evidence type="ECO:0000313" key="2">
    <source>
        <dbReference type="EMBL" id="GAG42474.1"/>
    </source>
</evidence>
<dbReference type="EMBL" id="BARS01059024">
    <property type="protein sequence ID" value="GAG42474.1"/>
    <property type="molecule type" value="Genomic_DNA"/>
</dbReference>
<name>X0XH38_9ZZZZ</name>
<dbReference type="Pfam" id="PF22148">
    <property type="entry name" value="Fervidolysin_NPro-like"/>
    <property type="match status" value="1"/>
</dbReference>
<organism evidence="2">
    <name type="scientific">marine sediment metagenome</name>
    <dbReference type="NCBI Taxonomy" id="412755"/>
    <lineage>
        <taxon>unclassified sequences</taxon>
        <taxon>metagenomes</taxon>
        <taxon>ecological metagenomes</taxon>
    </lineage>
</organism>
<proteinExistence type="predicted"/>
<gene>
    <name evidence="2" type="ORF">S01H1_85745</name>
</gene>
<dbReference type="InterPro" id="IPR054399">
    <property type="entry name" value="Fervidolysin-like_N_prodom"/>
</dbReference>
<reference evidence="2" key="1">
    <citation type="journal article" date="2014" name="Front. Microbiol.">
        <title>High frequency of phylogenetically diverse reductive dehalogenase-homologous genes in deep subseafloor sedimentary metagenomes.</title>
        <authorList>
            <person name="Kawai M."/>
            <person name="Futagami T."/>
            <person name="Toyoda A."/>
            <person name="Takaki Y."/>
            <person name="Nishi S."/>
            <person name="Hori S."/>
            <person name="Arai W."/>
            <person name="Tsubouchi T."/>
            <person name="Morono Y."/>
            <person name="Uchiyama I."/>
            <person name="Ito T."/>
            <person name="Fujiyama A."/>
            <person name="Inagaki F."/>
            <person name="Takami H."/>
        </authorList>
    </citation>
    <scope>NUCLEOTIDE SEQUENCE</scope>
    <source>
        <strain evidence="2">Expedition CK06-06</strain>
    </source>
</reference>
<accession>X0XH38</accession>
<dbReference type="AlphaFoldDB" id="X0XH38"/>
<protein>
    <recommendedName>
        <fullName evidence="1">Fervidolysin-like N-terminal prodomain domain-containing protein</fullName>
    </recommendedName>
</protein>